<evidence type="ECO:0000256" key="1">
    <source>
        <dbReference type="SAM" id="Phobius"/>
    </source>
</evidence>
<keyword evidence="1" id="KW-1133">Transmembrane helix</keyword>
<proteinExistence type="predicted"/>
<feature type="transmembrane region" description="Helical" evidence="1">
    <location>
        <begin position="7"/>
        <end position="32"/>
    </location>
</feature>
<keyword evidence="1" id="KW-0472">Membrane</keyword>
<dbReference type="AlphaFoldDB" id="A0A8J5YT78"/>
<organism evidence="2 3">
    <name type="scientific">Gossypium anomalum</name>
    <dbReference type="NCBI Taxonomy" id="47600"/>
    <lineage>
        <taxon>Eukaryota</taxon>
        <taxon>Viridiplantae</taxon>
        <taxon>Streptophyta</taxon>
        <taxon>Embryophyta</taxon>
        <taxon>Tracheophyta</taxon>
        <taxon>Spermatophyta</taxon>
        <taxon>Magnoliopsida</taxon>
        <taxon>eudicotyledons</taxon>
        <taxon>Gunneridae</taxon>
        <taxon>Pentapetalae</taxon>
        <taxon>rosids</taxon>
        <taxon>malvids</taxon>
        <taxon>Malvales</taxon>
        <taxon>Malvaceae</taxon>
        <taxon>Malvoideae</taxon>
        <taxon>Gossypium</taxon>
    </lineage>
</organism>
<evidence type="ECO:0000313" key="2">
    <source>
        <dbReference type="EMBL" id="KAG8495791.1"/>
    </source>
</evidence>
<dbReference type="Proteomes" id="UP000701853">
    <property type="component" value="Chromosome 4"/>
</dbReference>
<evidence type="ECO:0000313" key="3">
    <source>
        <dbReference type="Proteomes" id="UP000701853"/>
    </source>
</evidence>
<protein>
    <submittedName>
        <fullName evidence="2">Uncharacterized protein</fullName>
    </submittedName>
</protein>
<reference evidence="2 3" key="1">
    <citation type="journal article" date="2021" name="bioRxiv">
        <title>The Gossypium anomalum genome as a resource for cotton improvement and evolutionary analysis of hybrid incompatibility.</title>
        <authorList>
            <person name="Grover C.E."/>
            <person name="Yuan D."/>
            <person name="Arick M.A."/>
            <person name="Miller E.R."/>
            <person name="Hu G."/>
            <person name="Peterson D.G."/>
            <person name="Wendel J.F."/>
            <person name="Udall J.A."/>
        </authorList>
    </citation>
    <scope>NUCLEOTIDE SEQUENCE [LARGE SCALE GENOMIC DNA]</scope>
    <source>
        <strain evidence="2">JFW-Udall</strain>
        <tissue evidence="2">Leaf</tissue>
    </source>
</reference>
<accession>A0A8J5YT78</accession>
<gene>
    <name evidence="2" type="ORF">CXB51_007740</name>
</gene>
<name>A0A8J5YT78_9ROSI</name>
<keyword evidence="3" id="KW-1185">Reference proteome</keyword>
<sequence>MNLLQHLSFCFLLFSSLVWSVVCLAVWVWGFVGSGLQSLV</sequence>
<keyword evidence="1" id="KW-0812">Transmembrane</keyword>
<comment type="caution">
    <text evidence="2">The sequence shown here is derived from an EMBL/GenBank/DDBJ whole genome shotgun (WGS) entry which is preliminary data.</text>
</comment>
<dbReference type="EMBL" id="JAHUZN010000004">
    <property type="protein sequence ID" value="KAG8495791.1"/>
    <property type="molecule type" value="Genomic_DNA"/>
</dbReference>